<dbReference type="PANTHER" id="PTHR47432:SF1">
    <property type="entry name" value="CELL WALL ASSEMBLY REGULATOR SMI1"/>
    <property type="match status" value="1"/>
</dbReference>
<evidence type="ECO:0000313" key="3">
    <source>
        <dbReference type="Proteomes" id="UP000753908"/>
    </source>
</evidence>
<dbReference type="AlphaFoldDB" id="A0A951PJV5"/>
<dbReference type="InterPro" id="IPR037883">
    <property type="entry name" value="Knr4/Smi1-like_sf"/>
</dbReference>
<reference evidence="2" key="1">
    <citation type="submission" date="2021-05" db="EMBL/GenBank/DDBJ databases">
        <authorList>
            <person name="Pietrasiak N."/>
            <person name="Ward R."/>
            <person name="Stajich J.E."/>
            <person name="Kurbessoian T."/>
        </authorList>
    </citation>
    <scope>NUCLEOTIDE SEQUENCE</scope>
    <source>
        <strain evidence="2">CPER-KK1</strain>
    </source>
</reference>
<gene>
    <name evidence="2" type="ORF">KME25_10925</name>
</gene>
<protein>
    <submittedName>
        <fullName evidence="2">SMI1/KNR4 family protein</fullName>
    </submittedName>
</protein>
<name>A0A951PJV5_9CYAN</name>
<accession>A0A951PJV5</accession>
<dbReference type="Proteomes" id="UP000753908">
    <property type="component" value="Unassembled WGS sequence"/>
</dbReference>
<evidence type="ECO:0000313" key="2">
    <source>
        <dbReference type="EMBL" id="MBW4544941.1"/>
    </source>
</evidence>
<dbReference type="EMBL" id="JAHHIF010000012">
    <property type="protein sequence ID" value="MBW4544941.1"/>
    <property type="molecule type" value="Genomic_DNA"/>
</dbReference>
<dbReference type="Gene3D" id="3.40.1580.10">
    <property type="entry name" value="SMI1/KNR4-like"/>
    <property type="match status" value="1"/>
</dbReference>
<comment type="caution">
    <text evidence="2">The sequence shown here is derived from an EMBL/GenBank/DDBJ whole genome shotgun (WGS) entry which is preliminary data.</text>
</comment>
<dbReference type="SUPFAM" id="SSF160631">
    <property type="entry name" value="SMI1/KNR4-like"/>
    <property type="match status" value="1"/>
</dbReference>
<organism evidence="2 3">
    <name type="scientific">Symplocastrum torsivum CPER-KK1</name>
    <dbReference type="NCBI Taxonomy" id="450513"/>
    <lineage>
        <taxon>Bacteria</taxon>
        <taxon>Bacillati</taxon>
        <taxon>Cyanobacteriota</taxon>
        <taxon>Cyanophyceae</taxon>
        <taxon>Oscillatoriophycideae</taxon>
        <taxon>Oscillatoriales</taxon>
        <taxon>Microcoleaceae</taxon>
        <taxon>Symplocastrum</taxon>
    </lineage>
</organism>
<evidence type="ECO:0000259" key="1">
    <source>
        <dbReference type="SMART" id="SM00860"/>
    </source>
</evidence>
<dbReference type="InterPro" id="IPR018958">
    <property type="entry name" value="Knr4/Smi1-like_dom"/>
</dbReference>
<dbReference type="SMART" id="SM00860">
    <property type="entry name" value="SMI1_KNR4"/>
    <property type="match status" value="1"/>
</dbReference>
<proteinExistence type="predicted"/>
<dbReference type="Pfam" id="PF09346">
    <property type="entry name" value="SMI1_KNR4"/>
    <property type="match status" value="1"/>
</dbReference>
<dbReference type="PANTHER" id="PTHR47432">
    <property type="entry name" value="CELL WALL ASSEMBLY REGULATOR SMI1"/>
    <property type="match status" value="1"/>
</dbReference>
<feature type="domain" description="Knr4/Smi1-like" evidence="1">
    <location>
        <begin position="26"/>
        <end position="162"/>
    </location>
</feature>
<sequence length="186" mass="21107">METIWNRIETWLAINAPEILDSLQPGATDQAINKAEAFLESKLPEDVKASYRLHNGQSEPEHGLINAWEFLSLERIMDEWQIWKDLLDVGEFDGTKSVPVGSIQSDWWNQNWIPLTYSGSGDPHCLDLDPAPGGQVGQIIIMWHDWEHREVIANSFKDWLGQFATDLESGKYIFAKEDGGLIAVNE</sequence>
<reference evidence="2" key="2">
    <citation type="journal article" date="2022" name="Microbiol. Resour. Announc.">
        <title>Metagenome Sequencing to Explore Phylogenomics of Terrestrial Cyanobacteria.</title>
        <authorList>
            <person name="Ward R.D."/>
            <person name="Stajich J.E."/>
            <person name="Johansen J.R."/>
            <person name="Huntemann M."/>
            <person name="Clum A."/>
            <person name="Foster B."/>
            <person name="Foster B."/>
            <person name="Roux S."/>
            <person name="Palaniappan K."/>
            <person name="Varghese N."/>
            <person name="Mukherjee S."/>
            <person name="Reddy T.B.K."/>
            <person name="Daum C."/>
            <person name="Copeland A."/>
            <person name="Chen I.A."/>
            <person name="Ivanova N.N."/>
            <person name="Kyrpides N.C."/>
            <person name="Shapiro N."/>
            <person name="Eloe-Fadrosh E.A."/>
            <person name="Pietrasiak N."/>
        </authorList>
    </citation>
    <scope>NUCLEOTIDE SEQUENCE</scope>
    <source>
        <strain evidence="2">CPER-KK1</strain>
    </source>
</reference>
<dbReference type="InterPro" id="IPR051873">
    <property type="entry name" value="KNR4/SMI1_regulator"/>
</dbReference>